<evidence type="ECO:0000256" key="3">
    <source>
        <dbReference type="ARBA" id="ARBA00022824"/>
    </source>
</evidence>
<dbReference type="EMBL" id="BSYO01000034">
    <property type="protein sequence ID" value="GMH28572.1"/>
    <property type="molecule type" value="Genomic_DNA"/>
</dbReference>
<evidence type="ECO:0000256" key="8">
    <source>
        <dbReference type="RuleBase" id="RU363132"/>
    </source>
</evidence>
<keyword evidence="7 8" id="KW-0472">Membrane</keyword>
<dbReference type="InterPro" id="IPR036291">
    <property type="entry name" value="NAD(P)-bd_dom_sf"/>
</dbReference>
<dbReference type="Gene3D" id="3.40.50.720">
    <property type="entry name" value="NAD(P)-binding Rossmann-like Domain"/>
    <property type="match status" value="1"/>
</dbReference>
<keyword evidence="5 8" id="KW-1133">Transmembrane helix</keyword>
<evidence type="ECO:0000256" key="4">
    <source>
        <dbReference type="ARBA" id="ARBA00022857"/>
    </source>
</evidence>
<dbReference type="PROSITE" id="PS50845">
    <property type="entry name" value="RETICULON"/>
    <property type="match status" value="1"/>
</dbReference>
<sequence length="571" mass="63922">MTEFSVEDARTCVVIGGLGFIGRSLILRLLKLRSWIVRIADSSPPSILVDQKSIISDAISSGRASYFQVDVRDKSQVIRALDGSSVVFHMGNTDPSAHDTYQCYLYIVQGTKNVIAACQECNVKSLIYNSSADVIFDGLHGLHYVDESLKCPWKYEDMLNEFKAQADALFLIADNYDGLRTCVLRPSNVFGPADPYIVPFLVNQANSFLAKLILGTGDNLCDFTYVENVSHAHICAAESLASETVAVAGKEFYITNLEPMKYWEFVSRIYEGLGYKRPMIKLPARICRIMPPLVKWLRNQLGSEFSHQLASAHFAIQSASFTRTFNCSAAQEHIRYLPIISLEEGIGLTVKSFSHLAKESTSAREIDFCEQSKVEKLLGGGKVADILLWRDEKETFTYFLALVLLFYWVLLGGRTFISSASQFLLLAILLLFVHNILPMNIGGFSFQEMPLSSFQISDSGMKYIFGTLACLWNEGIHITKSLAQGEDWDMFLKVAIPLYLLKLILSLPLKLMVAAASVIAFTSFFTYEQYEEEFDAFVKVVCILGGNLKMKLMRNLPAPLSPLFQSDEALY</sequence>
<keyword evidence="11" id="KW-1185">Reference proteome</keyword>
<accession>A0AAD3Y3V2</accession>
<dbReference type="PANTHER" id="PTHR10366:SF639">
    <property type="entry name" value="3BETA-HYDROXYSTEROID-DEHYDROGENASE_DECARBOXYLASE ISOFORM 3"/>
    <property type="match status" value="1"/>
</dbReference>
<comment type="caution">
    <text evidence="10">The sequence shown here is derived from an EMBL/GenBank/DDBJ whole genome shotgun (WGS) entry which is preliminary data.</text>
</comment>
<dbReference type="Pfam" id="PF02453">
    <property type="entry name" value="Reticulon"/>
    <property type="match status" value="1"/>
</dbReference>
<proteinExistence type="predicted"/>
<dbReference type="GO" id="GO:0006694">
    <property type="term" value="P:steroid biosynthetic process"/>
    <property type="evidence" value="ECO:0007669"/>
    <property type="project" value="InterPro"/>
</dbReference>
<dbReference type="InterPro" id="IPR002225">
    <property type="entry name" value="3Beta_OHSteriod_DH/Estase"/>
</dbReference>
<dbReference type="SUPFAM" id="SSF51735">
    <property type="entry name" value="NAD(P)-binding Rossmann-fold domains"/>
    <property type="match status" value="1"/>
</dbReference>
<dbReference type="PANTHER" id="PTHR10366">
    <property type="entry name" value="NAD DEPENDENT EPIMERASE/DEHYDRATASE"/>
    <property type="match status" value="1"/>
</dbReference>
<feature type="transmembrane region" description="Helical" evidence="8">
    <location>
        <begin position="396"/>
        <end position="417"/>
    </location>
</feature>
<feature type="domain" description="Reticulon" evidence="9">
    <location>
        <begin position="383"/>
        <end position="568"/>
    </location>
</feature>
<evidence type="ECO:0000256" key="2">
    <source>
        <dbReference type="ARBA" id="ARBA00022692"/>
    </source>
</evidence>
<keyword evidence="3 8" id="KW-0256">Endoplasmic reticulum</keyword>
<dbReference type="GO" id="GO:0005789">
    <property type="term" value="C:endoplasmic reticulum membrane"/>
    <property type="evidence" value="ECO:0007669"/>
    <property type="project" value="UniProtKB-SubCell"/>
</dbReference>
<evidence type="ECO:0000313" key="11">
    <source>
        <dbReference type="Proteomes" id="UP001279734"/>
    </source>
</evidence>
<reference evidence="10" key="1">
    <citation type="submission" date="2023-05" db="EMBL/GenBank/DDBJ databases">
        <title>Nepenthes gracilis genome sequencing.</title>
        <authorList>
            <person name="Fukushima K."/>
        </authorList>
    </citation>
    <scope>NUCLEOTIDE SEQUENCE</scope>
    <source>
        <strain evidence="10">SING2019-196</strain>
    </source>
</reference>
<protein>
    <recommendedName>
        <fullName evidence="8">Reticulon-like protein</fullName>
    </recommendedName>
</protein>
<evidence type="ECO:0000256" key="6">
    <source>
        <dbReference type="ARBA" id="ARBA00023002"/>
    </source>
</evidence>
<evidence type="ECO:0000259" key="9">
    <source>
        <dbReference type="PROSITE" id="PS50845"/>
    </source>
</evidence>
<dbReference type="Proteomes" id="UP001279734">
    <property type="component" value="Unassembled WGS sequence"/>
</dbReference>
<gene>
    <name evidence="10" type="ORF">Nepgr_030415</name>
</gene>
<evidence type="ECO:0000256" key="1">
    <source>
        <dbReference type="ARBA" id="ARBA00004477"/>
    </source>
</evidence>
<evidence type="ECO:0000256" key="5">
    <source>
        <dbReference type="ARBA" id="ARBA00022989"/>
    </source>
</evidence>
<organism evidence="10 11">
    <name type="scientific">Nepenthes gracilis</name>
    <name type="common">Slender pitcher plant</name>
    <dbReference type="NCBI Taxonomy" id="150966"/>
    <lineage>
        <taxon>Eukaryota</taxon>
        <taxon>Viridiplantae</taxon>
        <taxon>Streptophyta</taxon>
        <taxon>Embryophyta</taxon>
        <taxon>Tracheophyta</taxon>
        <taxon>Spermatophyta</taxon>
        <taxon>Magnoliopsida</taxon>
        <taxon>eudicotyledons</taxon>
        <taxon>Gunneridae</taxon>
        <taxon>Pentapetalae</taxon>
        <taxon>Caryophyllales</taxon>
        <taxon>Nepenthaceae</taxon>
        <taxon>Nepenthes</taxon>
    </lineage>
</organism>
<dbReference type="AlphaFoldDB" id="A0AAD3Y3V2"/>
<name>A0AAD3Y3V2_NEPGR</name>
<dbReference type="InterPro" id="IPR050425">
    <property type="entry name" value="NAD(P)_dehydrat-like"/>
</dbReference>
<dbReference type="InterPro" id="IPR003388">
    <property type="entry name" value="Reticulon"/>
</dbReference>
<keyword evidence="6" id="KW-0560">Oxidoreductase</keyword>
<feature type="transmembrane region" description="Helical" evidence="8">
    <location>
        <begin position="499"/>
        <end position="525"/>
    </location>
</feature>
<dbReference type="GO" id="GO:0016616">
    <property type="term" value="F:oxidoreductase activity, acting on the CH-OH group of donors, NAD or NADP as acceptor"/>
    <property type="evidence" value="ECO:0007669"/>
    <property type="project" value="InterPro"/>
</dbReference>
<keyword evidence="4" id="KW-0521">NADP</keyword>
<dbReference type="Pfam" id="PF01073">
    <property type="entry name" value="3Beta_HSD"/>
    <property type="match status" value="1"/>
</dbReference>
<keyword evidence="2 8" id="KW-0812">Transmembrane</keyword>
<evidence type="ECO:0000313" key="10">
    <source>
        <dbReference type="EMBL" id="GMH28572.1"/>
    </source>
</evidence>
<evidence type="ECO:0000256" key="7">
    <source>
        <dbReference type="ARBA" id="ARBA00023136"/>
    </source>
</evidence>
<feature type="transmembrane region" description="Helical" evidence="8">
    <location>
        <begin position="423"/>
        <end position="446"/>
    </location>
</feature>
<comment type="subcellular location">
    <subcellularLocation>
        <location evidence="1 8">Endoplasmic reticulum membrane</location>
        <topology evidence="1 8">Multi-pass membrane protein</topology>
    </subcellularLocation>
</comment>